<reference evidence="1 2" key="1">
    <citation type="submission" date="2014-11" db="EMBL/GenBank/DDBJ databases">
        <title>Genome sequence of Flavihumibacter solisilvae 3-3.</title>
        <authorList>
            <person name="Zhou G."/>
            <person name="Li M."/>
            <person name="Wang G."/>
        </authorList>
    </citation>
    <scope>NUCLEOTIDE SEQUENCE [LARGE SCALE GENOMIC DNA]</scope>
    <source>
        <strain evidence="1 2">3-3</strain>
    </source>
</reference>
<keyword evidence="2" id="KW-1185">Reference proteome</keyword>
<dbReference type="Proteomes" id="UP000031408">
    <property type="component" value="Unassembled WGS sequence"/>
</dbReference>
<dbReference type="STRING" id="1349421.OI18_06145"/>
<evidence type="ECO:0000313" key="1">
    <source>
        <dbReference type="EMBL" id="KIC95461.1"/>
    </source>
</evidence>
<proteinExistence type="predicted"/>
<sequence>MQINQLGTRHDLGFNDNITKNQIKMTYSSIAIHGDLPRRNPGPADLSWLGLIYEIFPGIVDRSAGSKWLCLRQFWQLVSLLKLDIPGLCTGIDQYVNAFSPNSSPIMLILV</sequence>
<gene>
    <name evidence="1" type="ORF">OI18_06145</name>
</gene>
<accession>A0A0C1L7G5</accession>
<dbReference type="AlphaFoldDB" id="A0A0C1L7G5"/>
<organism evidence="1 2">
    <name type="scientific">Flavihumibacter solisilvae</name>
    <dbReference type="NCBI Taxonomy" id="1349421"/>
    <lineage>
        <taxon>Bacteria</taxon>
        <taxon>Pseudomonadati</taxon>
        <taxon>Bacteroidota</taxon>
        <taxon>Chitinophagia</taxon>
        <taxon>Chitinophagales</taxon>
        <taxon>Chitinophagaceae</taxon>
        <taxon>Flavihumibacter</taxon>
    </lineage>
</organism>
<protein>
    <submittedName>
        <fullName evidence="1">Uncharacterized protein</fullName>
    </submittedName>
</protein>
<name>A0A0C1L7G5_9BACT</name>
<comment type="caution">
    <text evidence="1">The sequence shown here is derived from an EMBL/GenBank/DDBJ whole genome shotgun (WGS) entry which is preliminary data.</text>
</comment>
<evidence type="ECO:0000313" key="2">
    <source>
        <dbReference type="Proteomes" id="UP000031408"/>
    </source>
</evidence>
<dbReference type="EMBL" id="JSVC01000006">
    <property type="protein sequence ID" value="KIC95461.1"/>
    <property type="molecule type" value="Genomic_DNA"/>
</dbReference>